<sequence>MECCFRKGELMRLDGGKAGLILRCSSGAVWLTRGDGADYLVAPGKVFELPRGESAIVEALQTSELYLGKPALMQKTVIRLAPC</sequence>
<organism evidence="1 2">
    <name type="scientific">Pelotalea chapellei</name>
    <dbReference type="NCBI Taxonomy" id="44671"/>
    <lineage>
        <taxon>Bacteria</taxon>
        <taxon>Pseudomonadati</taxon>
        <taxon>Thermodesulfobacteriota</taxon>
        <taxon>Desulfuromonadia</taxon>
        <taxon>Geobacterales</taxon>
        <taxon>Geobacteraceae</taxon>
        <taxon>Pelotalea</taxon>
    </lineage>
</organism>
<name>A0ABS5U9T2_9BACT</name>
<protein>
    <submittedName>
        <fullName evidence="1">DUF2917 domain-containing protein</fullName>
    </submittedName>
</protein>
<dbReference type="Pfam" id="PF11142">
    <property type="entry name" value="DUF2917"/>
    <property type="match status" value="1"/>
</dbReference>
<evidence type="ECO:0000313" key="2">
    <source>
        <dbReference type="Proteomes" id="UP000784128"/>
    </source>
</evidence>
<accession>A0ABS5U9T2</accession>
<comment type="caution">
    <text evidence="1">The sequence shown here is derived from an EMBL/GenBank/DDBJ whole genome shotgun (WGS) entry which is preliminary data.</text>
</comment>
<keyword evidence="2" id="KW-1185">Reference proteome</keyword>
<dbReference type="EMBL" id="JAHDYS010000010">
    <property type="protein sequence ID" value="MBT1072425.1"/>
    <property type="molecule type" value="Genomic_DNA"/>
</dbReference>
<reference evidence="1 2" key="1">
    <citation type="submission" date="2021-05" db="EMBL/GenBank/DDBJ databases">
        <title>The draft genome of Geobacter chapellei DSM 13688.</title>
        <authorList>
            <person name="Xu Z."/>
            <person name="Masuda Y."/>
            <person name="Itoh H."/>
            <person name="Senoo K."/>
        </authorList>
    </citation>
    <scope>NUCLEOTIDE SEQUENCE [LARGE SCALE GENOMIC DNA]</scope>
    <source>
        <strain evidence="1 2">DSM 13688</strain>
    </source>
</reference>
<proteinExistence type="predicted"/>
<evidence type="ECO:0000313" key="1">
    <source>
        <dbReference type="EMBL" id="MBT1072425.1"/>
    </source>
</evidence>
<dbReference type="InterPro" id="IPR021317">
    <property type="entry name" value="DUF2917"/>
</dbReference>
<dbReference type="Proteomes" id="UP000784128">
    <property type="component" value="Unassembled WGS sequence"/>
</dbReference>
<dbReference type="RefSeq" id="WP_214299363.1">
    <property type="nucleotide sequence ID" value="NZ_JAHDYS010000010.1"/>
</dbReference>
<gene>
    <name evidence="1" type="ORF">KJB30_11555</name>
</gene>